<dbReference type="SUPFAM" id="SSF51261">
    <property type="entry name" value="Duplicated hybrid motif"/>
    <property type="match status" value="1"/>
</dbReference>
<feature type="domain" description="M23ase beta-sheet core" evidence="2">
    <location>
        <begin position="369"/>
        <end position="481"/>
    </location>
</feature>
<proteinExistence type="predicted"/>
<comment type="caution">
    <text evidence="3">The sequence shown here is derived from an EMBL/GenBank/DDBJ whole genome shotgun (WGS) entry which is preliminary data.</text>
</comment>
<dbReference type="Pfam" id="PF01551">
    <property type="entry name" value="Peptidase_M23"/>
    <property type="match status" value="1"/>
</dbReference>
<evidence type="ECO:0000313" key="3">
    <source>
        <dbReference type="EMBL" id="HHM01512.1"/>
    </source>
</evidence>
<dbReference type="AlphaFoldDB" id="A0A7V5RN13"/>
<dbReference type="Gene3D" id="2.70.70.10">
    <property type="entry name" value="Glucose Permease (Domain IIA)"/>
    <property type="match status" value="1"/>
</dbReference>
<dbReference type="InterPro" id="IPR016047">
    <property type="entry name" value="M23ase_b-sheet_dom"/>
</dbReference>
<feature type="transmembrane region" description="Helical" evidence="1">
    <location>
        <begin position="45"/>
        <end position="66"/>
    </location>
</feature>
<evidence type="ECO:0000256" key="1">
    <source>
        <dbReference type="SAM" id="Phobius"/>
    </source>
</evidence>
<keyword evidence="1" id="KW-1133">Transmembrane helix</keyword>
<dbReference type="CDD" id="cd12797">
    <property type="entry name" value="M23_peptidase"/>
    <property type="match status" value="1"/>
</dbReference>
<dbReference type="InterPro" id="IPR050570">
    <property type="entry name" value="Cell_wall_metabolism_enzyme"/>
</dbReference>
<dbReference type="PANTHER" id="PTHR21666">
    <property type="entry name" value="PEPTIDASE-RELATED"/>
    <property type="match status" value="1"/>
</dbReference>
<dbReference type="PANTHER" id="PTHR21666:SF270">
    <property type="entry name" value="MUREIN HYDROLASE ACTIVATOR ENVC"/>
    <property type="match status" value="1"/>
</dbReference>
<protein>
    <submittedName>
        <fullName evidence="3">M23 family metallopeptidase</fullName>
    </submittedName>
</protein>
<evidence type="ECO:0000259" key="2">
    <source>
        <dbReference type="Pfam" id="PF01551"/>
    </source>
</evidence>
<dbReference type="EMBL" id="DRLI01000034">
    <property type="protein sequence ID" value="HHM01512.1"/>
    <property type="molecule type" value="Genomic_DNA"/>
</dbReference>
<accession>A0A7V5RN13</accession>
<dbReference type="GO" id="GO:0004222">
    <property type="term" value="F:metalloendopeptidase activity"/>
    <property type="evidence" value="ECO:0007669"/>
    <property type="project" value="TreeGrafter"/>
</dbReference>
<gene>
    <name evidence="3" type="ORF">ENJ15_00755</name>
</gene>
<organism evidence="3">
    <name type="scientific">Caldithrix abyssi</name>
    <dbReference type="NCBI Taxonomy" id="187145"/>
    <lineage>
        <taxon>Bacteria</taxon>
        <taxon>Pseudomonadati</taxon>
        <taxon>Calditrichota</taxon>
        <taxon>Calditrichia</taxon>
        <taxon>Calditrichales</taxon>
        <taxon>Calditrichaceae</taxon>
        <taxon>Caldithrix</taxon>
    </lineage>
</organism>
<sequence>MIRERMKNPRIKKRPPEENEAVQIEQQLDALIEQQKRHDRWRHHLVWSVLALMFLITALSFSGELVQRTLRLFRSPLENMRLEQSARIKADVVRSSTGEVTLSRLRTWINHYNRDFYGPSLSEEDETFLLAWGTWESSGKKDVFHLDRPFAGKPGLTWREWLSVKTRLKKIYGGYYNPVFANIDKKLKKLRFKQQALYARPLPRFLADSLAAHVRTAGVSSLDLRKLFTDFVQKNNYVLENETRLAREMEELRYERDIRLGLLAVRLGREYGFKRPAALFGWMSDGYNGGRRLARLRGLAGRFVESDSLKGAWNRFYGHYRAIVAESERLSREDAPRFVLQNPLGMVLQAKFVGRFGARRKNRYGRVYKHHGIDLKAPHGQAVYPVAPGWVSYVGYQPKGHGNHVRIVHDRGWTSVYSHLQDDFVWKKLRERFLKEGPFWIESYELLARVGTTGNIPANDAQYGYPHLHLEISRKGKRENPQKLFREKITFLAE</sequence>
<reference evidence="3" key="1">
    <citation type="journal article" date="2020" name="mSystems">
        <title>Genome- and Community-Level Interaction Insights into Carbon Utilization and Element Cycling Functions of Hydrothermarchaeota in Hydrothermal Sediment.</title>
        <authorList>
            <person name="Zhou Z."/>
            <person name="Liu Y."/>
            <person name="Xu W."/>
            <person name="Pan J."/>
            <person name="Luo Z.H."/>
            <person name="Li M."/>
        </authorList>
    </citation>
    <scope>NUCLEOTIDE SEQUENCE [LARGE SCALE GENOMIC DNA]</scope>
    <source>
        <strain evidence="3">HyVt-460</strain>
    </source>
</reference>
<name>A0A7V5RN13_CALAY</name>
<keyword evidence="1" id="KW-0812">Transmembrane</keyword>
<dbReference type="InterPro" id="IPR011055">
    <property type="entry name" value="Dup_hybrid_motif"/>
</dbReference>
<dbReference type="Proteomes" id="UP000885771">
    <property type="component" value="Unassembled WGS sequence"/>
</dbReference>
<keyword evidence="1" id="KW-0472">Membrane</keyword>